<gene>
    <name evidence="1" type="ORF">COO91_08240</name>
</gene>
<keyword evidence="2" id="KW-1185">Reference proteome</keyword>
<evidence type="ECO:0000313" key="1">
    <source>
        <dbReference type="EMBL" id="AUB42133.1"/>
    </source>
</evidence>
<protein>
    <submittedName>
        <fullName evidence="1">Uncharacterized protein</fullName>
    </submittedName>
</protein>
<reference evidence="1 2" key="1">
    <citation type="submission" date="2017-11" db="EMBL/GenBank/DDBJ databases">
        <title>Complete genome of a free-living desiccation-tolerant cyanobacterium and its photosynthetic adaptation to extreme terrestrial habitat.</title>
        <authorList>
            <person name="Shang J."/>
        </authorList>
    </citation>
    <scope>NUCLEOTIDE SEQUENCE [LARGE SCALE GENOMIC DNA]</scope>
    <source>
        <strain evidence="1 2">CCNUN1</strain>
    </source>
</reference>
<evidence type="ECO:0000313" key="2">
    <source>
        <dbReference type="Proteomes" id="UP000232003"/>
    </source>
</evidence>
<dbReference type="EMBL" id="CP024785">
    <property type="protein sequence ID" value="AUB42133.1"/>
    <property type="molecule type" value="Genomic_DNA"/>
</dbReference>
<dbReference type="KEGG" id="nfl:COO91_08240"/>
<dbReference type="OrthoDB" id="571605at2"/>
<dbReference type="AlphaFoldDB" id="A0A2K8T3G8"/>
<accession>A0A2K8T3G8</accession>
<dbReference type="RefSeq" id="WP_100902269.1">
    <property type="nucleotide sequence ID" value="NZ_CAWNNC010000001.1"/>
</dbReference>
<organism evidence="1 2">
    <name type="scientific">Nostoc flagelliforme CCNUN1</name>
    <dbReference type="NCBI Taxonomy" id="2038116"/>
    <lineage>
        <taxon>Bacteria</taxon>
        <taxon>Bacillati</taxon>
        <taxon>Cyanobacteriota</taxon>
        <taxon>Cyanophyceae</taxon>
        <taxon>Nostocales</taxon>
        <taxon>Nostocaceae</taxon>
        <taxon>Nostoc</taxon>
    </lineage>
</organism>
<sequence length="65" mass="7548">MVDAKLISQAQATRLWTISRLELKLQDCELRVVLAEFEFTSPKLIPTVDYEKVMQRLAQFASTEF</sequence>
<dbReference type="Proteomes" id="UP000232003">
    <property type="component" value="Chromosome"/>
</dbReference>
<name>A0A2K8T3G8_9NOSO</name>
<proteinExistence type="predicted"/>